<keyword evidence="1" id="KW-1133">Transmembrane helix</keyword>
<keyword evidence="1" id="KW-0812">Transmembrane</keyword>
<feature type="transmembrane region" description="Helical" evidence="1">
    <location>
        <begin position="60"/>
        <end position="80"/>
    </location>
</feature>
<organism evidence="2 3">
    <name type="scientific">Nocardia albiluteola</name>
    <dbReference type="NCBI Taxonomy" id="2842303"/>
    <lineage>
        <taxon>Bacteria</taxon>
        <taxon>Bacillati</taxon>
        <taxon>Actinomycetota</taxon>
        <taxon>Actinomycetes</taxon>
        <taxon>Mycobacteriales</taxon>
        <taxon>Nocardiaceae</taxon>
        <taxon>Nocardia</taxon>
    </lineage>
</organism>
<dbReference type="Pfam" id="PF14325">
    <property type="entry name" value="DUF4383"/>
    <property type="match status" value="1"/>
</dbReference>
<feature type="transmembrane region" description="Helical" evidence="1">
    <location>
        <begin position="21"/>
        <end position="40"/>
    </location>
</feature>
<dbReference type="EMBL" id="JAHKNI010000007">
    <property type="protein sequence ID" value="MBU3064198.1"/>
    <property type="molecule type" value="Genomic_DNA"/>
</dbReference>
<comment type="caution">
    <text evidence="2">The sequence shown here is derived from an EMBL/GenBank/DDBJ whole genome shotgun (WGS) entry which is preliminary data.</text>
</comment>
<feature type="transmembrane region" description="Helical" evidence="1">
    <location>
        <begin position="126"/>
        <end position="151"/>
    </location>
</feature>
<sequence length="159" mass="16988">MSVSDAAVSRDAVPRWSFLQYAVFVIALVHVVWAIAGWIAQPSFAIGEHAPTTSVVCMDYNGWHAVAGLALFGPALFLVVRKSWAAWWCIAAALGGGFVAGIWAWFSHRVAWILTFPHNHMDAVVHVATGVILLGLVGIQAGLDGGVRAVLADSAVRTR</sequence>
<accession>A0ABS6B4P6</accession>
<dbReference type="RefSeq" id="WP_215919250.1">
    <property type="nucleotide sequence ID" value="NZ_JAHKNI010000007.1"/>
</dbReference>
<evidence type="ECO:0000256" key="1">
    <source>
        <dbReference type="SAM" id="Phobius"/>
    </source>
</evidence>
<protein>
    <submittedName>
        <fullName evidence="2">DUF4383 domain-containing protein</fullName>
    </submittedName>
</protein>
<evidence type="ECO:0000313" key="2">
    <source>
        <dbReference type="EMBL" id="MBU3064198.1"/>
    </source>
</evidence>
<evidence type="ECO:0000313" key="3">
    <source>
        <dbReference type="Proteomes" id="UP000733379"/>
    </source>
</evidence>
<keyword evidence="1" id="KW-0472">Membrane</keyword>
<name>A0ABS6B4P6_9NOCA</name>
<feature type="transmembrane region" description="Helical" evidence="1">
    <location>
        <begin position="87"/>
        <end position="106"/>
    </location>
</feature>
<gene>
    <name evidence="2" type="ORF">KO481_22020</name>
</gene>
<proteinExistence type="predicted"/>
<keyword evidence="3" id="KW-1185">Reference proteome</keyword>
<dbReference type="Proteomes" id="UP000733379">
    <property type="component" value="Unassembled WGS sequence"/>
</dbReference>
<reference evidence="2 3" key="1">
    <citation type="submission" date="2021-06" db="EMBL/GenBank/DDBJ databases">
        <title>Actinomycetes sequencing.</title>
        <authorList>
            <person name="Shan Q."/>
        </authorList>
    </citation>
    <scope>NUCLEOTIDE SEQUENCE [LARGE SCALE GENOMIC DNA]</scope>
    <source>
        <strain evidence="2 3">NEAU-G5</strain>
    </source>
</reference>